<evidence type="ECO:0000256" key="7">
    <source>
        <dbReference type="ARBA" id="ARBA00023284"/>
    </source>
</evidence>
<evidence type="ECO:0000256" key="4">
    <source>
        <dbReference type="ARBA" id="ARBA00022857"/>
    </source>
</evidence>
<dbReference type="PIRSF" id="PIRSF000350">
    <property type="entry name" value="Mercury_reductase_MerA"/>
    <property type="match status" value="1"/>
</dbReference>
<dbReference type="GO" id="GO:0050660">
    <property type="term" value="F:flavin adenine dinucleotide binding"/>
    <property type="evidence" value="ECO:0007669"/>
    <property type="project" value="TreeGrafter"/>
</dbReference>
<comment type="caution">
    <text evidence="14">The sequence shown here is derived from an EMBL/GenBank/DDBJ whole genome shotgun (WGS) entry which is preliminary data.</text>
</comment>
<dbReference type="PROSITE" id="PS00076">
    <property type="entry name" value="PYRIDINE_REDOX_1"/>
    <property type="match status" value="1"/>
</dbReference>
<dbReference type="InterPro" id="IPR001100">
    <property type="entry name" value="Pyr_nuc-diS_OxRdtase"/>
</dbReference>
<evidence type="ECO:0000259" key="12">
    <source>
        <dbReference type="Pfam" id="PF02852"/>
    </source>
</evidence>
<dbReference type="Pfam" id="PF02852">
    <property type="entry name" value="Pyr_redox_dim"/>
    <property type="match status" value="1"/>
</dbReference>
<dbReference type="InterPro" id="IPR004099">
    <property type="entry name" value="Pyr_nucl-diS_OxRdtase_dimer"/>
</dbReference>
<keyword evidence="3 9" id="KW-0274">FAD</keyword>
<proteinExistence type="inferred from homology"/>
<keyword evidence="4" id="KW-0521">NADP</keyword>
<feature type="active site" description="Proton acceptor" evidence="8">
    <location>
        <position position="430"/>
    </location>
</feature>
<evidence type="ECO:0000256" key="3">
    <source>
        <dbReference type="ARBA" id="ARBA00022827"/>
    </source>
</evidence>
<reference evidence="14" key="1">
    <citation type="submission" date="2023-03" db="EMBL/GenBank/DDBJ databases">
        <authorList>
            <person name="Shen W."/>
            <person name="Cai J."/>
        </authorList>
    </citation>
    <scope>NUCLEOTIDE SEQUENCE</scope>
    <source>
        <strain evidence="14">B646-2</strain>
    </source>
</reference>
<evidence type="ECO:0000259" key="13">
    <source>
        <dbReference type="Pfam" id="PF07992"/>
    </source>
</evidence>
<dbReference type="GO" id="GO:0003955">
    <property type="term" value="F:NAD(P)H dehydrogenase (quinone) activity"/>
    <property type="evidence" value="ECO:0007669"/>
    <property type="project" value="TreeGrafter"/>
</dbReference>
<feature type="domain" description="Pyridine nucleotide-disulphide oxidoreductase dimerisation" evidence="12">
    <location>
        <begin position="332"/>
        <end position="438"/>
    </location>
</feature>
<evidence type="ECO:0000256" key="9">
    <source>
        <dbReference type="PIRSR" id="PIRSR000350-3"/>
    </source>
</evidence>
<evidence type="ECO:0000256" key="2">
    <source>
        <dbReference type="ARBA" id="ARBA00022630"/>
    </source>
</evidence>
<evidence type="ECO:0000313" key="14">
    <source>
        <dbReference type="EMBL" id="MDT2537121.1"/>
    </source>
</evidence>
<dbReference type="FunFam" id="3.30.390.30:FF:000001">
    <property type="entry name" value="Dihydrolipoyl dehydrogenase"/>
    <property type="match status" value="1"/>
</dbReference>
<dbReference type="EMBL" id="JARPXM010000002">
    <property type="protein sequence ID" value="MDT2537121.1"/>
    <property type="molecule type" value="Genomic_DNA"/>
</dbReference>
<keyword evidence="7 11" id="KW-0676">Redox-active center</keyword>
<dbReference type="RefSeq" id="WP_010746952.1">
    <property type="nucleotide sequence ID" value="NZ_BAAAXM010000064.1"/>
</dbReference>
<feature type="binding site" evidence="9">
    <location>
        <begin position="165"/>
        <end position="172"/>
    </location>
    <ligand>
        <name>NAD(+)</name>
        <dbReference type="ChEBI" id="CHEBI:57540"/>
    </ligand>
</feature>
<dbReference type="InterPro" id="IPR036188">
    <property type="entry name" value="FAD/NAD-bd_sf"/>
</dbReference>
<dbReference type="Proteomes" id="UP001249240">
    <property type="component" value="Unassembled WGS sequence"/>
</dbReference>
<dbReference type="PRINTS" id="PR00368">
    <property type="entry name" value="FADPNR"/>
</dbReference>
<dbReference type="SUPFAM" id="SSF51905">
    <property type="entry name" value="FAD/NAD(P)-binding domain"/>
    <property type="match status" value="1"/>
</dbReference>
<evidence type="ECO:0000256" key="1">
    <source>
        <dbReference type="ARBA" id="ARBA00007532"/>
    </source>
</evidence>
<evidence type="ECO:0000313" key="15">
    <source>
        <dbReference type="Proteomes" id="UP001249240"/>
    </source>
</evidence>
<feature type="domain" description="FAD/NAD(P)-binding" evidence="13">
    <location>
        <begin position="5"/>
        <end position="307"/>
    </location>
</feature>
<dbReference type="AlphaFoldDB" id="A0AAW8SSM6"/>
<sequence length="442" mass="48537">MEKYKNIIVGFGKGGKTLAKTLASRGESVLVIEKSKRMYGGTCINIGCIPSKSMILNGEKGTPFTEGVAKKEALTAKLRNKNYHMIADEATGTVMDGTARFVSNHVLEVENAGQTERVEGERIFINTGATPIILPIKGLRESKYMIDSTQAMDLESLPEALVIIGAGYIGLEFASMFANYGSKVIILDAKEEFLAREDEDIAEQIYNDLTAQGIEFHLGISVDEVKDQADHTEITYTEKGQSMTIKADNILAATGRKPNIEGLGLENTDVKVTDRDVIIVDDLLRTDAPNVWAIGDVKGGLQFTYVSLDDYRIILDQLDGKNTRSLKDRTLVPYSVFITPPLSNVGLTEKAAKANGTEYKLFKFMSAGVPKANVLEDPKGMFKVLVDPKTDYILGASIYAEESHEVINLISLAMKGNLPYTMLRDQIYTHPTMSEALNDVLK</sequence>
<evidence type="ECO:0000256" key="5">
    <source>
        <dbReference type="ARBA" id="ARBA00023002"/>
    </source>
</evidence>
<feature type="binding site" evidence="9">
    <location>
        <position position="255"/>
    </location>
    <ligand>
        <name>NAD(+)</name>
        <dbReference type="ChEBI" id="CHEBI:57540"/>
    </ligand>
</feature>
<organism evidence="14 15">
    <name type="scientific">Enterococcus raffinosus</name>
    <dbReference type="NCBI Taxonomy" id="71452"/>
    <lineage>
        <taxon>Bacteria</taxon>
        <taxon>Bacillati</taxon>
        <taxon>Bacillota</taxon>
        <taxon>Bacilli</taxon>
        <taxon>Lactobacillales</taxon>
        <taxon>Enterococcaceae</taxon>
        <taxon>Enterococcus</taxon>
    </lineage>
</organism>
<dbReference type="PANTHER" id="PTHR43014:SF4">
    <property type="entry name" value="PYRIDINE NUCLEOTIDE-DISULFIDE OXIDOREDUCTASE RCLA-RELATED"/>
    <property type="match status" value="1"/>
</dbReference>
<dbReference type="Gene3D" id="3.50.50.60">
    <property type="entry name" value="FAD/NAD(P)-binding domain"/>
    <property type="match status" value="2"/>
</dbReference>
<protein>
    <submittedName>
        <fullName evidence="14">FAD-dependent oxidoreductase</fullName>
    </submittedName>
</protein>
<keyword evidence="5 11" id="KW-0560">Oxidoreductase</keyword>
<dbReference type="SUPFAM" id="SSF55424">
    <property type="entry name" value="FAD/NAD-linked reductases, dimerisation (C-terminal) domain"/>
    <property type="match status" value="1"/>
</dbReference>
<comment type="similarity">
    <text evidence="1 11">Belongs to the class-I pyridine nucleotide-disulfide oxidoreductase family.</text>
</comment>
<dbReference type="Pfam" id="PF07992">
    <property type="entry name" value="Pyr_redox_2"/>
    <property type="match status" value="1"/>
</dbReference>
<dbReference type="PANTHER" id="PTHR43014">
    <property type="entry name" value="MERCURIC REDUCTASE"/>
    <property type="match status" value="1"/>
</dbReference>
<feature type="disulfide bond" description="Redox-active" evidence="10">
    <location>
        <begin position="43"/>
        <end position="48"/>
    </location>
</feature>
<name>A0AAW8SSM6_9ENTE</name>
<evidence type="ECO:0000256" key="10">
    <source>
        <dbReference type="PIRSR" id="PIRSR000350-4"/>
    </source>
</evidence>
<keyword evidence="9" id="KW-0547">Nucleotide-binding</keyword>
<keyword evidence="9" id="KW-0520">NAD</keyword>
<dbReference type="GO" id="GO:0016668">
    <property type="term" value="F:oxidoreductase activity, acting on a sulfur group of donors, NAD(P) as acceptor"/>
    <property type="evidence" value="ECO:0007669"/>
    <property type="project" value="InterPro"/>
</dbReference>
<evidence type="ECO:0000256" key="11">
    <source>
        <dbReference type="RuleBase" id="RU003691"/>
    </source>
</evidence>
<keyword evidence="2 11" id="KW-0285">Flavoprotein</keyword>
<evidence type="ECO:0000256" key="8">
    <source>
        <dbReference type="PIRSR" id="PIRSR000350-2"/>
    </source>
</evidence>
<keyword evidence="6" id="KW-1015">Disulfide bond</keyword>
<evidence type="ECO:0000256" key="6">
    <source>
        <dbReference type="ARBA" id="ARBA00023157"/>
    </source>
</evidence>
<accession>A0AAW8SSM6</accession>
<gene>
    <name evidence="14" type="ORF">P7D78_03205</name>
</gene>
<feature type="binding site" evidence="9">
    <location>
        <position position="52"/>
    </location>
    <ligand>
        <name>FAD</name>
        <dbReference type="ChEBI" id="CHEBI:57692"/>
    </ligand>
</feature>
<dbReference type="InterPro" id="IPR023753">
    <property type="entry name" value="FAD/NAD-binding_dom"/>
</dbReference>
<dbReference type="InterPro" id="IPR016156">
    <property type="entry name" value="FAD/NAD-linked_Rdtase_dimer_sf"/>
</dbReference>
<comment type="cofactor">
    <cofactor evidence="9">
        <name>FAD</name>
        <dbReference type="ChEBI" id="CHEBI:57692"/>
    </cofactor>
    <text evidence="9">Binds 1 FAD per subunit.</text>
</comment>
<dbReference type="InterPro" id="IPR012999">
    <property type="entry name" value="Pyr_OxRdtase_I_AS"/>
</dbReference>
<dbReference type="Gene3D" id="3.30.390.30">
    <property type="match status" value="1"/>
</dbReference>
<feature type="binding site" evidence="9">
    <location>
        <position position="296"/>
    </location>
    <ligand>
        <name>FAD</name>
        <dbReference type="ChEBI" id="CHEBI:57692"/>
    </ligand>
</feature>
<dbReference type="PRINTS" id="PR00411">
    <property type="entry name" value="PNDRDTASEI"/>
</dbReference>